<evidence type="ECO:0000256" key="3">
    <source>
        <dbReference type="ARBA" id="ARBA00023163"/>
    </source>
</evidence>
<dbReference type="Gene3D" id="1.10.10.10">
    <property type="entry name" value="Winged helix-like DNA-binding domain superfamily/Winged helix DNA-binding domain"/>
    <property type="match status" value="1"/>
</dbReference>
<dbReference type="SUPFAM" id="SSF46785">
    <property type="entry name" value="Winged helix' DNA-binding domain"/>
    <property type="match status" value="1"/>
</dbReference>
<dbReference type="InterPro" id="IPR019887">
    <property type="entry name" value="Tscrpt_reg_AsnC/Lrp_C"/>
</dbReference>
<gene>
    <name evidence="5" type="ORF">GCM10023091_32290</name>
</gene>
<dbReference type="PANTHER" id="PTHR30154:SF34">
    <property type="entry name" value="TRANSCRIPTIONAL REGULATOR AZLB"/>
    <property type="match status" value="1"/>
</dbReference>
<dbReference type="EMBL" id="BAABEY010000029">
    <property type="protein sequence ID" value="GAA4443529.1"/>
    <property type="molecule type" value="Genomic_DNA"/>
</dbReference>
<dbReference type="PRINTS" id="PR00033">
    <property type="entry name" value="HTHASNC"/>
</dbReference>
<keyword evidence="3" id="KW-0804">Transcription</keyword>
<dbReference type="RefSeq" id="WP_345031082.1">
    <property type="nucleotide sequence ID" value="NZ_BAABEY010000029.1"/>
</dbReference>
<dbReference type="PROSITE" id="PS50956">
    <property type="entry name" value="HTH_ASNC_2"/>
    <property type="match status" value="1"/>
</dbReference>
<evidence type="ECO:0000256" key="1">
    <source>
        <dbReference type="ARBA" id="ARBA00023015"/>
    </source>
</evidence>
<keyword evidence="1" id="KW-0805">Transcription regulation</keyword>
<evidence type="ECO:0000256" key="2">
    <source>
        <dbReference type="ARBA" id="ARBA00023125"/>
    </source>
</evidence>
<evidence type="ECO:0000259" key="4">
    <source>
        <dbReference type="PROSITE" id="PS50956"/>
    </source>
</evidence>
<dbReference type="InterPro" id="IPR000485">
    <property type="entry name" value="AsnC-type_HTH_dom"/>
</dbReference>
<dbReference type="InterPro" id="IPR036388">
    <property type="entry name" value="WH-like_DNA-bd_sf"/>
</dbReference>
<reference evidence="6" key="1">
    <citation type="journal article" date="2019" name="Int. J. Syst. Evol. Microbiol.">
        <title>The Global Catalogue of Microorganisms (GCM) 10K type strain sequencing project: providing services to taxonomists for standard genome sequencing and annotation.</title>
        <authorList>
            <consortium name="The Broad Institute Genomics Platform"/>
            <consortium name="The Broad Institute Genome Sequencing Center for Infectious Disease"/>
            <person name="Wu L."/>
            <person name="Ma J."/>
        </authorList>
    </citation>
    <scope>NUCLEOTIDE SEQUENCE [LARGE SCALE GENOMIC DNA]</scope>
    <source>
        <strain evidence="6">JCM 31920</strain>
    </source>
</reference>
<dbReference type="PANTHER" id="PTHR30154">
    <property type="entry name" value="LEUCINE-RESPONSIVE REGULATORY PROTEIN"/>
    <property type="match status" value="1"/>
</dbReference>
<dbReference type="InterPro" id="IPR036390">
    <property type="entry name" value="WH_DNA-bd_sf"/>
</dbReference>
<keyword evidence="2" id="KW-0238">DNA-binding</keyword>
<organism evidence="5 6">
    <name type="scientific">Ravibacter arvi</name>
    <dbReference type="NCBI Taxonomy" id="2051041"/>
    <lineage>
        <taxon>Bacteria</taxon>
        <taxon>Pseudomonadati</taxon>
        <taxon>Bacteroidota</taxon>
        <taxon>Cytophagia</taxon>
        <taxon>Cytophagales</taxon>
        <taxon>Spirosomataceae</taxon>
        <taxon>Ravibacter</taxon>
    </lineage>
</organism>
<dbReference type="Pfam" id="PF01037">
    <property type="entry name" value="AsnC_trans_reg"/>
    <property type="match status" value="1"/>
</dbReference>
<protein>
    <submittedName>
        <fullName evidence="5">Lrp/AsnC ligand binding domain-containing protein</fullName>
    </submittedName>
</protein>
<keyword evidence="6" id="KW-1185">Reference proteome</keyword>
<dbReference type="SMART" id="SM00344">
    <property type="entry name" value="HTH_ASNC"/>
    <property type="match status" value="1"/>
</dbReference>
<accession>A0ABP8M5C3</accession>
<feature type="domain" description="HTH asnC-type" evidence="4">
    <location>
        <begin position="7"/>
        <end position="68"/>
    </location>
</feature>
<comment type="caution">
    <text evidence="5">The sequence shown here is derived from an EMBL/GenBank/DDBJ whole genome shotgun (WGS) entry which is preliminary data.</text>
</comment>
<proteinExistence type="predicted"/>
<dbReference type="InterPro" id="IPR019888">
    <property type="entry name" value="Tscrpt_reg_AsnC-like"/>
</dbReference>
<dbReference type="SUPFAM" id="SSF54909">
    <property type="entry name" value="Dimeric alpha+beta barrel"/>
    <property type="match status" value="1"/>
</dbReference>
<dbReference type="Pfam" id="PF13412">
    <property type="entry name" value="HTH_24"/>
    <property type="match status" value="1"/>
</dbReference>
<dbReference type="Proteomes" id="UP001501508">
    <property type="component" value="Unassembled WGS sequence"/>
</dbReference>
<dbReference type="Gene3D" id="3.30.70.920">
    <property type="match status" value="1"/>
</dbReference>
<sequence>MDKALEIDQTDLAILRVMVENADLSYAEIGKRVFVSGGTVHVRVSKMKQMGIIRGMKLDIDVVKLGWDITSYLGIYLDKSSLYDSVSEQLAKIPEVINLHYTTGQYGIFARIQCRDTSHLREVLHDKIQKVVGIQRTETIISLEESLNRPIPI</sequence>
<evidence type="ECO:0000313" key="6">
    <source>
        <dbReference type="Proteomes" id="UP001501508"/>
    </source>
</evidence>
<evidence type="ECO:0000313" key="5">
    <source>
        <dbReference type="EMBL" id="GAA4443529.1"/>
    </source>
</evidence>
<name>A0ABP8M5C3_9BACT</name>
<dbReference type="InterPro" id="IPR011008">
    <property type="entry name" value="Dimeric_a/b-barrel"/>
</dbReference>